<accession>A0A6G3MIN5</accession>
<dbReference type="PROSITE" id="PS50222">
    <property type="entry name" value="EF_HAND_2"/>
    <property type="match status" value="3"/>
</dbReference>
<reference evidence="5" key="1">
    <citation type="submission" date="2018-11" db="EMBL/GenBank/DDBJ databases">
        <title>Henneguya salminicola genome and transcriptome.</title>
        <authorList>
            <person name="Yahalomi D."/>
            <person name="Atkinson S.D."/>
            <person name="Neuhof M."/>
            <person name="Chang E.S."/>
            <person name="Philippe H."/>
            <person name="Cartwright P."/>
            <person name="Bartholomew J.L."/>
            <person name="Huchon D."/>
        </authorList>
    </citation>
    <scope>NUCLEOTIDE SEQUENCE</scope>
    <source>
        <strain evidence="5">Hz1</strain>
        <tissue evidence="5">Whole</tissue>
    </source>
</reference>
<evidence type="ECO:0000259" key="4">
    <source>
        <dbReference type="PROSITE" id="PS50222"/>
    </source>
</evidence>
<evidence type="ECO:0000256" key="2">
    <source>
        <dbReference type="ARBA" id="ARBA00022737"/>
    </source>
</evidence>
<sequence>MGNELSTENSILSPEEIKRLRFRFSKIDTDQSGSLTKDEILSIPGLKQNPLVDRVLDVFDVDRNGEIDLNEFITGISLFSNKGNAEVKTRFIFDIYDINRDGYITNGELYSVLKSMIGNNLKDAQLQQIVDKTMICYDDDNDGRISYDEFKKVVSKMEIYKSMILNI</sequence>
<proteinExistence type="predicted"/>
<dbReference type="InterPro" id="IPR018247">
    <property type="entry name" value="EF_Hand_1_Ca_BS"/>
</dbReference>
<keyword evidence="1" id="KW-0479">Metal-binding</keyword>
<feature type="domain" description="EF-hand" evidence="4">
    <location>
        <begin position="47"/>
        <end position="82"/>
    </location>
</feature>
<dbReference type="AlphaFoldDB" id="A0A6G3MIN5"/>
<dbReference type="PROSITE" id="PS00018">
    <property type="entry name" value="EF_HAND_1"/>
    <property type="match status" value="3"/>
</dbReference>
<keyword evidence="3" id="KW-0106">Calcium</keyword>
<dbReference type="InterPro" id="IPR002048">
    <property type="entry name" value="EF_hand_dom"/>
</dbReference>
<protein>
    <submittedName>
        <fullName evidence="5">Calcineurin subunit B type 1 (Trinotate prediction)</fullName>
    </submittedName>
</protein>
<feature type="domain" description="EF-hand" evidence="4">
    <location>
        <begin position="84"/>
        <end position="119"/>
    </location>
</feature>
<dbReference type="FunFam" id="1.10.238.10:FF:000001">
    <property type="entry name" value="Calmodulin 1"/>
    <property type="match status" value="1"/>
</dbReference>
<organism evidence="5">
    <name type="scientific">Henneguya salminicola</name>
    <name type="common">Myxosporean</name>
    <dbReference type="NCBI Taxonomy" id="69463"/>
    <lineage>
        <taxon>Eukaryota</taxon>
        <taxon>Metazoa</taxon>
        <taxon>Cnidaria</taxon>
        <taxon>Myxozoa</taxon>
        <taxon>Myxosporea</taxon>
        <taxon>Bivalvulida</taxon>
        <taxon>Platysporina</taxon>
        <taxon>Myxobolidae</taxon>
        <taxon>Henneguya</taxon>
    </lineage>
</organism>
<keyword evidence="2" id="KW-0677">Repeat</keyword>
<dbReference type="Pfam" id="PF13499">
    <property type="entry name" value="EF-hand_7"/>
    <property type="match status" value="2"/>
</dbReference>
<dbReference type="SUPFAM" id="SSF47473">
    <property type="entry name" value="EF-hand"/>
    <property type="match status" value="1"/>
</dbReference>
<dbReference type="PANTHER" id="PTHR45942">
    <property type="entry name" value="PROTEIN PHOSPATASE 3 REGULATORY SUBUNIT B ALPHA ISOFORM TYPE 1"/>
    <property type="match status" value="1"/>
</dbReference>
<name>A0A6G3MIN5_HENSL</name>
<dbReference type="SMART" id="SM00054">
    <property type="entry name" value="EFh"/>
    <property type="match status" value="4"/>
</dbReference>
<dbReference type="EMBL" id="GHBP01005041">
    <property type="protein sequence ID" value="NDJ93786.1"/>
    <property type="molecule type" value="Transcribed_RNA"/>
</dbReference>
<evidence type="ECO:0000313" key="5">
    <source>
        <dbReference type="EMBL" id="NDJ93786.1"/>
    </source>
</evidence>
<feature type="domain" description="EF-hand" evidence="4">
    <location>
        <begin position="125"/>
        <end position="160"/>
    </location>
</feature>
<evidence type="ECO:0000256" key="1">
    <source>
        <dbReference type="ARBA" id="ARBA00022723"/>
    </source>
</evidence>
<dbReference type="Gene3D" id="1.10.238.10">
    <property type="entry name" value="EF-hand"/>
    <property type="match status" value="1"/>
</dbReference>
<dbReference type="InterPro" id="IPR011992">
    <property type="entry name" value="EF-hand-dom_pair"/>
</dbReference>
<evidence type="ECO:0000256" key="3">
    <source>
        <dbReference type="ARBA" id="ARBA00022837"/>
    </source>
</evidence>
<dbReference type="GO" id="GO:0005509">
    <property type="term" value="F:calcium ion binding"/>
    <property type="evidence" value="ECO:0007669"/>
    <property type="project" value="InterPro"/>
</dbReference>